<proteinExistence type="predicted"/>
<feature type="region of interest" description="Disordered" evidence="1">
    <location>
        <begin position="56"/>
        <end position="115"/>
    </location>
</feature>
<organism evidence="2">
    <name type="scientific">Arion vulgaris</name>
    <dbReference type="NCBI Taxonomy" id="1028688"/>
    <lineage>
        <taxon>Eukaryota</taxon>
        <taxon>Metazoa</taxon>
        <taxon>Spiralia</taxon>
        <taxon>Lophotrochozoa</taxon>
        <taxon>Mollusca</taxon>
        <taxon>Gastropoda</taxon>
        <taxon>Heterobranchia</taxon>
        <taxon>Euthyneura</taxon>
        <taxon>Panpulmonata</taxon>
        <taxon>Eupulmonata</taxon>
        <taxon>Stylommatophora</taxon>
        <taxon>Helicina</taxon>
        <taxon>Arionoidea</taxon>
        <taxon>Arionidae</taxon>
        <taxon>Arion</taxon>
    </lineage>
</organism>
<sequence>LNYDCAQNMMYCNNGQGRNSFMDTVSMGGHQAMLTLGEGSGGGYINPSVATTSLSYHHHGSPISTYSPTMLPLQSQSQQQHQRQQQQRQQSQQQTSQQQTLQQQQQQNSPRLLQSSTPLPMTVQQVMLQGGSVYQTSGQQPNNCDLIKLQQLTNRIQDLPVDSLQMTPPQNMTPPPAAINMTTTSAVMMRSMTTPPIPGSMPHIALMGQPTAPNYKRQRSSSSTTRKTPSVPPLSPNVTVTPNMSLSPNVTIQPSGSMLPRYINYRMPQGVINSGY</sequence>
<feature type="compositionally biased region" description="Low complexity" evidence="1">
    <location>
        <begin position="220"/>
        <end position="229"/>
    </location>
</feature>
<feature type="compositionally biased region" description="Low complexity" evidence="1">
    <location>
        <begin position="67"/>
        <end position="115"/>
    </location>
</feature>
<feature type="non-terminal residue" evidence="2">
    <location>
        <position position="1"/>
    </location>
</feature>
<accession>A0A0B6Z951</accession>
<reference evidence="2" key="1">
    <citation type="submission" date="2014-12" db="EMBL/GenBank/DDBJ databases">
        <title>Insight into the proteome of Arion vulgaris.</title>
        <authorList>
            <person name="Aradska J."/>
            <person name="Bulat T."/>
            <person name="Smidak R."/>
            <person name="Sarate P."/>
            <person name="Gangsoo J."/>
            <person name="Sialana F."/>
            <person name="Bilban M."/>
            <person name="Lubec G."/>
        </authorList>
    </citation>
    <scope>NUCLEOTIDE SEQUENCE</scope>
    <source>
        <tissue evidence="2">Skin</tissue>
    </source>
</reference>
<evidence type="ECO:0000313" key="2">
    <source>
        <dbReference type="EMBL" id="CEK65038.1"/>
    </source>
</evidence>
<evidence type="ECO:0000256" key="1">
    <source>
        <dbReference type="SAM" id="MobiDB-lite"/>
    </source>
</evidence>
<dbReference type="AlphaFoldDB" id="A0A0B6Z951"/>
<feature type="compositionally biased region" description="Polar residues" evidence="1">
    <location>
        <begin position="236"/>
        <end position="252"/>
    </location>
</feature>
<feature type="non-terminal residue" evidence="2">
    <location>
        <position position="276"/>
    </location>
</feature>
<dbReference type="EMBL" id="HACG01018173">
    <property type="protein sequence ID" value="CEK65038.1"/>
    <property type="molecule type" value="Transcribed_RNA"/>
</dbReference>
<name>A0A0B6Z951_9EUPU</name>
<protein>
    <submittedName>
        <fullName evidence="2">Uncharacterized protein</fullName>
    </submittedName>
</protein>
<feature type="region of interest" description="Disordered" evidence="1">
    <location>
        <begin position="208"/>
        <end position="252"/>
    </location>
</feature>
<gene>
    <name evidence="2" type="primary">ORF53693</name>
</gene>